<proteinExistence type="predicted"/>
<accession>A0AAC9HRL3</accession>
<feature type="region of interest" description="Disordered" evidence="1">
    <location>
        <begin position="92"/>
        <end position="112"/>
    </location>
</feature>
<dbReference type="KEGG" id="ahm:TL08_14340"/>
<keyword evidence="3" id="KW-1185">Reference proteome</keyword>
<protein>
    <submittedName>
        <fullName evidence="2">Uncharacterized protein</fullName>
    </submittedName>
</protein>
<evidence type="ECO:0000256" key="1">
    <source>
        <dbReference type="SAM" id="MobiDB-lite"/>
    </source>
</evidence>
<dbReference type="EMBL" id="CP014859">
    <property type="protein sequence ID" value="AOS63681.1"/>
    <property type="molecule type" value="Genomic_DNA"/>
</dbReference>
<name>A0AAC9HRL3_9PSEU</name>
<evidence type="ECO:0000313" key="2">
    <source>
        <dbReference type="EMBL" id="AOS63681.1"/>
    </source>
</evidence>
<sequence>MGWLVSVYRTVLEQKVKERRQSVEEFAEFVETFAREHGEPGTLSARHLQRLISGNRADGAPLGPVRAVTARLLERIFGLDIDVLLSPPRDTLGTGATEVGTPSPEAEPASGTARETVALAPAATFEHAGLSFAFDWLDANTGWLPQTTRTKVAVRIEERATQGEADRSRRRSRTDRSSLAQGIAAYYDRGLPGHDVYRARCDHREIVTTVLTRPEWLDLACPLGPETDLLRLDDARLSTPPVHAGPQHAIERLAEAVESGVRFTDLPLYRLLDIDIRGGRIAGSLGLASFVEYALTMDLLEHELVDAVARDATPWHGTLSLRDRYLPTLTAALDFRSRLCVGGVVSLCAIARPTDGYRPADYTLLVQERSAQVLNAARRLAVIPKGFHEPMTDVRADARLGATLRREMEEELFGRRDVDSTGGGNRAADPMHFGRLSEPMRWLTEEPGRLQTECTGFGLNLISGNYEFASLIVIDDEDFWRKYGGAIEANWETHGLRLYSSLDRRLLAELISDESWSNEGLFALLQGLRRLGEIGGDRVDLPRIESYGKR</sequence>
<reference evidence="3" key="1">
    <citation type="submission" date="2016-03" db="EMBL/GenBank/DDBJ databases">
        <title>Complete genome sequence of the type strain Actinoalloteichus hymeniacidonis DSM 45092.</title>
        <authorList>
            <person name="Schaffert L."/>
            <person name="Albersmeier A."/>
            <person name="Winkler A."/>
            <person name="Kalinowski J."/>
            <person name="Zotchev S."/>
            <person name="Ruckert C."/>
        </authorList>
    </citation>
    <scope>NUCLEOTIDE SEQUENCE [LARGE SCALE GENOMIC DNA]</scope>
    <source>
        <strain evidence="3">HPA177(T) (DSM 45092(T))</strain>
    </source>
</reference>
<gene>
    <name evidence="2" type="ORF">TL08_14340</name>
</gene>
<organism evidence="2 3">
    <name type="scientific">Actinoalloteichus hymeniacidonis</name>
    <dbReference type="NCBI Taxonomy" id="340345"/>
    <lineage>
        <taxon>Bacteria</taxon>
        <taxon>Bacillati</taxon>
        <taxon>Actinomycetota</taxon>
        <taxon>Actinomycetes</taxon>
        <taxon>Pseudonocardiales</taxon>
        <taxon>Pseudonocardiaceae</taxon>
        <taxon>Actinoalloteichus</taxon>
    </lineage>
</organism>
<dbReference type="Proteomes" id="UP000095210">
    <property type="component" value="Chromosome"/>
</dbReference>
<dbReference type="AlphaFoldDB" id="A0AAC9HRL3"/>
<evidence type="ECO:0000313" key="3">
    <source>
        <dbReference type="Proteomes" id="UP000095210"/>
    </source>
</evidence>